<dbReference type="PRINTS" id="PR00722">
    <property type="entry name" value="CHYMOTRYPSIN"/>
</dbReference>
<dbReference type="GO" id="GO:0004252">
    <property type="term" value="F:serine-type endopeptidase activity"/>
    <property type="evidence" value="ECO:0007669"/>
    <property type="project" value="InterPro"/>
</dbReference>
<dbReference type="PROSITE" id="PS50240">
    <property type="entry name" value="TRYPSIN_DOM"/>
    <property type="match status" value="1"/>
</dbReference>
<comment type="cofactor">
    <cofactor evidence="2">
        <name>Mg(2+)</name>
        <dbReference type="ChEBI" id="CHEBI:18420"/>
    </cofactor>
</comment>
<keyword evidence="15" id="KW-0130">Cell adhesion</keyword>
<dbReference type="GO" id="GO:0042381">
    <property type="term" value="P:hemolymph coagulation"/>
    <property type="evidence" value="ECO:0007669"/>
    <property type="project" value="UniProtKB-KW"/>
</dbReference>
<organism evidence="26">
    <name type="scientific">Ammothea sp. RS-2014</name>
    <dbReference type="NCBI Taxonomy" id="1569307"/>
    <lineage>
        <taxon>Eukaryota</taxon>
        <taxon>Metazoa</taxon>
        <taxon>Ecdysozoa</taxon>
        <taxon>Arthropoda</taxon>
        <taxon>Chelicerata</taxon>
        <taxon>Pycnogonida</taxon>
        <taxon>Pantopoda</taxon>
        <taxon>Ammotheidae</taxon>
        <taxon>Ammothea</taxon>
    </lineage>
</organism>
<keyword evidence="16 21" id="KW-1015">Disulfide bond</keyword>
<dbReference type="PANTHER" id="PTHR46393:SF7">
    <property type="entry name" value="COMPLEMENT C2"/>
    <property type="match status" value="1"/>
</dbReference>
<dbReference type="InterPro" id="IPR002035">
    <property type="entry name" value="VWF_A"/>
</dbReference>
<evidence type="ECO:0000256" key="22">
    <source>
        <dbReference type="SAM" id="SignalP"/>
    </source>
</evidence>
<evidence type="ECO:0000256" key="20">
    <source>
        <dbReference type="ARBA" id="ARBA00066707"/>
    </source>
</evidence>
<evidence type="ECO:0000256" key="9">
    <source>
        <dbReference type="ARBA" id="ARBA00022734"/>
    </source>
</evidence>
<evidence type="ECO:0000256" key="13">
    <source>
        <dbReference type="ARBA" id="ARBA00022825"/>
    </source>
</evidence>
<proteinExistence type="evidence at transcript level"/>
<dbReference type="Gene3D" id="2.40.10.10">
    <property type="entry name" value="Trypsin-like serine proteases"/>
    <property type="match status" value="1"/>
</dbReference>
<keyword evidence="10" id="KW-0677">Repeat</keyword>
<evidence type="ECO:0000313" key="26">
    <source>
        <dbReference type="EMBL" id="BAR45606.1"/>
    </source>
</evidence>
<keyword evidence="17" id="KW-0325">Glycoprotein</keyword>
<dbReference type="InterPro" id="IPR035976">
    <property type="entry name" value="Sushi/SCR/CCP_sf"/>
</dbReference>
<dbReference type="InterPro" id="IPR036465">
    <property type="entry name" value="vWFA_dom_sf"/>
</dbReference>
<dbReference type="Gene3D" id="2.10.70.10">
    <property type="entry name" value="Complement Module, domain 1"/>
    <property type="match status" value="6"/>
</dbReference>
<evidence type="ECO:0000256" key="5">
    <source>
        <dbReference type="ARBA" id="ARBA00022588"/>
    </source>
</evidence>
<feature type="domain" description="Sushi" evidence="25">
    <location>
        <begin position="90"/>
        <end position="153"/>
    </location>
</feature>
<feature type="disulfide bond" evidence="21">
    <location>
        <begin position="376"/>
        <end position="403"/>
    </location>
</feature>
<keyword evidence="12" id="KW-0353">Hemolymph clotting</keyword>
<evidence type="ECO:0000256" key="8">
    <source>
        <dbReference type="ARBA" id="ARBA00022729"/>
    </source>
</evidence>
<dbReference type="PROSITE" id="PS50923">
    <property type="entry name" value="SUSHI"/>
    <property type="match status" value="7"/>
</dbReference>
<name>A0A0E4B9P4_9CHEL</name>
<dbReference type="CDD" id="cd00033">
    <property type="entry name" value="CCP"/>
    <property type="match status" value="6"/>
</dbReference>
<dbReference type="SUPFAM" id="SSF57535">
    <property type="entry name" value="Complement control module/SCR domain"/>
    <property type="match status" value="7"/>
</dbReference>
<comment type="catalytic activity">
    <reaction evidence="19">
        <text>Selective cleavage of 103-Arg-|-Ser-104 and 124-Ile-|-Ile-125 bonds in Limulus clotting factor B to form activated factor B. Cleavage of -Pro-Arg-|-Xaa- bonds in synthetic substrates.</text>
        <dbReference type="EC" id="3.4.21.84"/>
    </reaction>
</comment>
<feature type="domain" description="VWFA" evidence="23">
    <location>
        <begin position="523"/>
        <end position="702"/>
    </location>
</feature>
<evidence type="ECO:0000256" key="10">
    <source>
        <dbReference type="ARBA" id="ARBA00022737"/>
    </source>
</evidence>
<evidence type="ECO:0000256" key="21">
    <source>
        <dbReference type="PROSITE-ProRule" id="PRU00302"/>
    </source>
</evidence>
<evidence type="ECO:0000256" key="17">
    <source>
        <dbReference type="ARBA" id="ARBA00023180"/>
    </source>
</evidence>
<evidence type="ECO:0000259" key="25">
    <source>
        <dbReference type="PROSITE" id="PS50923"/>
    </source>
</evidence>
<dbReference type="EC" id="3.4.21.84" evidence="20"/>
<evidence type="ECO:0000256" key="19">
    <source>
        <dbReference type="ARBA" id="ARBA00052079"/>
    </source>
</evidence>
<dbReference type="AlphaFoldDB" id="A0A0E4B9P4"/>
<dbReference type="GO" id="GO:0009986">
    <property type="term" value="C:cell surface"/>
    <property type="evidence" value="ECO:0007669"/>
    <property type="project" value="UniProtKB-SubCell"/>
</dbReference>
<dbReference type="PROSITE" id="PS00134">
    <property type="entry name" value="TRYPSIN_HIS"/>
    <property type="match status" value="1"/>
</dbReference>
<dbReference type="PANTHER" id="PTHR46393">
    <property type="entry name" value="SUSHI DOMAIN-CONTAINING PROTEIN"/>
    <property type="match status" value="1"/>
</dbReference>
<dbReference type="Pfam" id="PF00092">
    <property type="entry name" value="VWA"/>
    <property type="match status" value="1"/>
</dbReference>
<dbReference type="Pfam" id="PF00089">
    <property type="entry name" value="Trypsin"/>
    <property type="match status" value="1"/>
</dbReference>
<evidence type="ECO:0000256" key="16">
    <source>
        <dbReference type="ARBA" id="ARBA00023157"/>
    </source>
</evidence>
<feature type="signal peptide" evidence="22">
    <location>
        <begin position="1"/>
        <end position="23"/>
    </location>
</feature>
<dbReference type="CDD" id="cd01450">
    <property type="entry name" value="vWFA_subfamily_ECM"/>
    <property type="match status" value="1"/>
</dbReference>
<dbReference type="GO" id="GO:0007155">
    <property type="term" value="P:cell adhesion"/>
    <property type="evidence" value="ECO:0007669"/>
    <property type="project" value="UniProtKB-KW"/>
</dbReference>
<dbReference type="InterPro" id="IPR009003">
    <property type="entry name" value="Peptidase_S1_PA"/>
</dbReference>
<feature type="domain" description="Peptidase S1" evidence="24">
    <location>
        <begin position="745"/>
        <end position="1018"/>
    </location>
</feature>
<feature type="domain" description="Sushi" evidence="25">
    <location>
        <begin position="155"/>
        <end position="212"/>
    </location>
</feature>
<feature type="disulfide bond" evidence="21">
    <location>
        <begin position="436"/>
        <end position="463"/>
    </location>
</feature>
<evidence type="ECO:0000256" key="15">
    <source>
        <dbReference type="ARBA" id="ARBA00022889"/>
    </source>
</evidence>
<dbReference type="SMART" id="SM00020">
    <property type="entry name" value="Tryp_SPc"/>
    <property type="match status" value="1"/>
</dbReference>
<dbReference type="PROSITE" id="PS50234">
    <property type="entry name" value="VWFA"/>
    <property type="match status" value="1"/>
</dbReference>
<evidence type="ECO:0000259" key="23">
    <source>
        <dbReference type="PROSITE" id="PS50234"/>
    </source>
</evidence>
<protein>
    <recommendedName>
        <fullName evidence="20">limulus clotting factor C</fullName>
        <ecNumber evidence="20">3.4.21.84</ecNumber>
    </recommendedName>
    <alternativeName>
        <fullName evidence="18">C3/C5 convertase</fullName>
    </alternativeName>
</protein>
<keyword evidence="8 22" id="KW-0732">Signal</keyword>
<sequence length="1023" mass="112982">MDSMFRICLKLFLLCFVVNSASSDCHGNSHALKLYNGKFRVNKLVSYGKNKVVVAMCNKGYDLFGDRILICDGTNWIVRRGKTKPTCREKKCPEPPAIENGFVYYRKGQIARRGGTRVFYKCLDGFQISSSRPSLFCLKRNKRWRGTPPKCISKKKCPELGDVANGRRTPSNFEEGSVVQYECNQDSTMIGPSVIKCRSDATWNDTIPECKPQNACKLPTQDEIPHSRMLSDVPGAKYVLADEFVTMVCEKGFRIEGMNFLQCLQGGTWDSDFAKCSVVHGCPPAYPIANGGIIESLKVGVNVSHGTTLNYFCNETYRMVGSSWIECVDHEFEGLAWSNKPPKCFPIRCSDHEAPDNGVILSNGPYYVGDVVSYSCYEGYKLVGSKNRTCKDTGTWSGALATCDSENTVCPNPGVPINGMKSGNRYDAGDVVVFSCKPTYFLFGNATRICQSNGYWSGTEVFCRGTNEFDDITHISNKLLTRFDMLKLISKKSYTNSDATNNTQSNSSAQGRTLNINNPGGLNLIFIFDSSGSVGKRGFETAKKFASTLVQHIGVGANGVRVAAMTFSSDVTVNFYTREFLTTEEVVEQIGLIQYNPGDTATNPALITATTEVIPEAARARPLSSSAVFLITDGRANVGGRPKEAADRLIQEFDVEIYAIGVGSNILEDELASIAYSKDGDTDRHYMKVESFAKMNEMLQLLINGTIDYSACGLLQRRKNTEKKELGVEKAEPGARNKRSLRIRIVGGETVTKHWPWMVGLYYGSPLLGHKSLQCGGSLIAPNWILTAAHCIKLQISDDKIVTYTTRNVRIHLGITNIKNPDNNNLIIATPQEFVLHPQYDPATINNDVALIRLQEPVTYNPFIRPVCLPPALDKLPKNSLLYKTGETAIVTGWGHTKERKKHESLGPDDLKQSAILKKLSVPIQEGKVCNDSIQGEFRKGIYTDSMLCAGMGKKGQDACATDSGGPLHQRLEDSEGDGTYYTQIGIVSWGYGCALEGEYGFYTRLTKFIPWIEGVTNVKFSN</sequence>
<dbReference type="Pfam" id="PF00084">
    <property type="entry name" value="Sushi"/>
    <property type="match status" value="6"/>
</dbReference>
<evidence type="ECO:0000256" key="11">
    <source>
        <dbReference type="ARBA" id="ARBA00022801"/>
    </source>
</evidence>
<keyword evidence="11" id="KW-0378">Hydrolase</keyword>
<evidence type="ECO:0000256" key="6">
    <source>
        <dbReference type="ARBA" id="ARBA00022659"/>
    </source>
</evidence>
<dbReference type="InterPro" id="IPR000436">
    <property type="entry name" value="Sushi_SCR_CCP_dom"/>
</dbReference>
<comment type="subcellular location">
    <subcellularLocation>
        <location evidence="3">Cell surface</location>
    </subcellularLocation>
</comment>
<dbReference type="PRINTS" id="PR00453">
    <property type="entry name" value="VWFADOMAIN"/>
</dbReference>
<dbReference type="SMART" id="SM00327">
    <property type="entry name" value="VWA"/>
    <property type="match status" value="1"/>
</dbReference>
<dbReference type="Gene3D" id="3.40.50.410">
    <property type="entry name" value="von Willebrand factor, type A domain"/>
    <property type="match status" value="1"/>
</dbReference>
<evidence type="ECO:0000256" key="4">
    <source>
        <dbReference type="ARBA" id="ARBA00022536"/>
    </source>
</evidence>
<dbReference type="SUPFAM" id="SSF53300">
    <property type="entry name" value="vWA-like"/>
    <property type="match status" value="1"/>
</dbReference>
<evidence type="ECO:0000256" key="14">
    <source>
        <dbReference type="ARBA" id="ARBA00022859"/>
    </source>
</evidence>
<feature type="disulfide bond" evidence="21">
    <location>
        <begin position="249"/>
        <end position="276"/>
    </location>
</feature>
<keyword evidence="7" id="KW-0645">Protease</keyword>
<keyword evidence="13" id="KW-0720">Serine protease</keyword>
<evidence type="ECO:0000256" key="1">
    <source>
        <dbReference type="ARBA" id="ARBA00001936"/>
    </source>
</evidence>
<dbReference type="InterPro" id="IPR018114">
    <property type="entry name" value="TRYPSIN_HIS"/>
</dbReference>
<feature type="domain" description="Sushi" evidence="25">
    <location>
        <begin position="280"/>
        <end position="346"/>
    </location>
</feature>
<feature type="domain" description="Sushi" evidence="25">
    <location>
        <begin position="347"/>
        <end position="405"/>
    </location>
</feature>
<dbReference type="EMBL" id="LC009027">
    <property type="protein sequence ID" value="BAR45606.1"/>
    <property type="molecule type" value="mRNA"/>
</dbReference>
<comment type="caution">
    <text evidence="21">Lacks conserved residue(s) required for the propagation of feature annotation.</text>
</comment>
<dbReference type="FunFam" id="2.40.10.10:FF:000120">
    <property type="entry name" value="Putative serine protease"/>
    <property type="match status" value="1"/>
</dbReference>
<keyword evidence="4" id="KW-0245">EGF-like domain</keyword>
<feature type="domain" description="Sushi" evidence="25">
    <location>
        <begin position="214"/>
        <end position="278"/>
    </location>
</feature>
<dbReference type="GO" id="GO:0032991">
    <property type="term" value="C:protein-containing complex"/>
    <property type="evidence" value="ECO:0007669"/>
    <property type="project" value="UniProtKB-ARBA"/>
</dbReference>
<dbReference type="CDD" id="cd00190">
    <property type="entry name" value="Tryp_SPc"/>
    <property type="match status" value="1"/>
</dbReference>
<keyword evidence="14" id="KW-0391">Immunity</keyword>
<feature type="domain" description="Sushi" evidence="25">
    <location>
        <begin position="408"/>
        <end position="465"/>
    </location>
</feature>
<reference evidence="26" key="1">
    <citation type="journal article" date="2015" name="Dev. Comp. Immunol.">
        <title>Evolution of the complement system in protostomes revealed by de novo transcriptome analysis of six species of Arthropoda.</title>
        <authorList>
            <person name="Sekiguchi R."/>
            <person name="Nonaka M."/>
        </authorList>
    </citation>
    <scope>NUCLEOTIDE SEQUENCE</scope>
</reference>
<keyword evidence="6 21" id="KW-0768">Sushi</keyword>
<evidence type="ECO:0000256" key="7">
    <source>
        <dbReference type="ARBA" id="ARBA00022670"/>
    </source>
</evidence>
<feature type="chain" id="PRO_5002418544" description="limulus clotting factor C" evidence="22">
    <location>
        <begin position="24"/>
        <end position="1023"/>
    </location>
</feature>
<dbReference type="GO" id="GO:0030246">
    <property type="term" value="F:carbohydrate binding"/>
    <property type="evidence" value="ECO:0007669"/>
    <property type="project" value="UniProtKB-KW"/>
</dbReference>
<dbReference type="InterPro" id="IPR001254">
    <property type="entry name" value="Trypsin_dom"/>
</dbReference>
<comment type="cofactor">
    <cofactor evidence="1">
        <name>Mn(2+)</name>
        <dbReference type="ChEBI" id="CHEBI:29035"/>
    </cofactor>
</comment>
<dbReference type="InterPro" id="IPR001314">
    <property type="entry name" value="Peptidase_S1A"/>
</dbReference>
<evidence type="ECO:0000256" key="18">
    <source>
        <dbReference type="ARBA" id="ARBA00029636"/>
    </source>
</evidence>
<dbReference type="InterPro" id="IPR043504">
    <property type="entry name" value="Peptidase_S1_PA_chymotrypsin"/>
</dbReference>
<dbReference type="SMART" id="SM00032">
    <property type="entry name" value="CCP"/>
    <property type="match status" value="7"/>
</dbReference>
<dbReference type="SUPFAM" id="SSF50494">
    <property type="entry name" value="Trypsin-like serine proteases"/>
    <property type="match status" value="1"/>
</dbReference>
<accession>A0A0E4B9P4</accession>
<dbReference type="GO" id="GO:0006508">
    <property type="term" value="P:proteolysis"/>
    <property type="evidence" value="ECO:0007669"/>
    <property type="project" value="UniProtKB-KW"/>
</dbReference>
<evidence type="ECO:0000256" key="2">
    <source>
        <dbReference type="ARBA" id="ARBA00001946"/>
    </source>
</evidence>
<feature type="disulfide bond" evidence="21">
    <location>
        <begin position="183"/>
        <end position="210"/>
    </location>
</feature>
<evidence type="ECO:0000259" key="24">
    <source>
        <dbReference type="PROSITE" id="PS50240"/>
    </source>
</evidence>
<keyword evidence="9" id="KW-0430">Lectin</keyword>
<evidence type="ECO:0000256" key="12">
    <source>
        <dbReference type="ARBA" id="ARBA00022820"/>
    </source>
</evidence>
<feature type="domain" description="Sushi" evidence="25">
    <location>
        <begin position="23"/>
        <end position="89"/>
    </location>
</feature>
<gene>
    <name evidence="26" type="primary">CFB1</name>
</gene>
<evidence type="ECO:0000256" key="3">
    <source>
        <dbReference type="ARBA" id="ARBA00004241"/>
    </source>
</evidence>
<keyword evidence="5" id="KW-0399">Innate immunity</keyword>